<dbReference type="Proteomes" id="UP000009131">
    <property type="component" value="Unassembled WGS sequence"/>
</dbReference>
<dbReference type="STRING" id="764103.G7E485"/>
<dbReference type="GO" id="GO:0004575">
    <property type="term" value="F:sucrose alpha-glucosidase activity"/>
    <property type="evidence" value="ECO:0007669"/>
    <property type="project" value="TreeGrafter"/>
</dbReference>
<evidence type="ECO:0000313" key="8">
    <source>
        <dbReference type="Proteomes" id="UP000009131"/>
    </source>
</evidence>
<dbReference type="InterPro" id="IPR023296">
    <property type="entry name" value="Glyco_hydro_beta-prop_sf"/>
</dbReference>
<dbReference type="AlphaFoldDB" id="G7E485"/>
<evidence type="ECO:0000313" key="7">
    <source>
        <dbReference type="EMBL" id="GAA97645.1"/>
    </source>
</evidence>
<proteinExistence type="inferred from homology"/>
<evidence type="ECO:0000256" key="3">
    <source>
        <dbReference type="ARBA" id="ARBA00023295"/>
    </source>
</evidence>
<protein>
    <recommendedName>
        <fullName evidence="9">Glycosyl hydrolase family 32 N-terminal domain-containing protein</fullName>
    </recommendedName>
</protein>
<dbReference type="SMART" id="SM00640">
    <property type="entry name" value="Glyco_32"/>
    <property type="match status" value="1"/>
</dbReference>
<dbReference type="Pfam" id="PF00251">
    <property type="entry name" value="Glyco_hydro_32N"/>
    <property type="match status" value="1"/>
</dbReference>
<dbReference type="OrthoDB" id="202537at2759"/>
<evidence type="ECO:0000259" key="5">
    <source>
        <dbReference type="Pfam" id="PF00251"/>
    </source>
</evidence>
<sequence>MHDDRRFKPLQLPEHEAEYIRYFFPRQQAGMSAAILLSALALATVSSATPRTFVHHTRSVESAPRCSLDRSKAPGDLTTCGNSTLFDVWRPKARFIAPNSWMNDPQGAWQREDGSFHIGYQCHVGHINWGNISMCAAVSDDLTTWRDINGWRDPATLGPKEVYDIRGVFDGSIIKSGINGFPTQIYTSTFPHGTIGATAMPAEEEGAETVSLAWTEDEGKSWKRLPLGDRGNPVIWQWPMKNLTGFRDPFAFRSPVMSKLLASSDSKAQGDLFLTMSSGLRKEAYPTTSGIRLFLYRQTTNDSLLDWTYLGPLMSEPANATRGEWSGSIGINEETTSVIRLDEQGRSDDDGTDKNAIDFILFGTEHGRNGSRHASWPLWSAVSYSATKEGSVTSKTEFGGILDWGMAYAFAVFPAKGKKGEKRSVTVGWTQDDQDDAQSLVNQRGYHGAFTLFRDLFVKKIVDVDSEFVGLQDKGNWKVQKEANGTVSILTLGQKIVPETLDAYKKRAKASAFKGMKLDVHGGAKPHYKPFPTQPEGQHYVIKTRIDFEAHKHGKNEHIPRAGFRVLASEKEYTDVIYDFASETLSVERNHSSLIASYGNTTEYGKLRLWPVNGKREKLDLTIVVDGSVIEVYANDVTVITARAYPWLKASKAAGWLLLPSEKSANKHASVKFGKVELWDLGAFNAFPDRPENTSMPLVWDGAYNSLIGLWAGN</sequence>
<evidence type="ECO:0000256" key="4">
    <source>
        <dbReference type="RuleBase" id="RU362110"/>
    </source>
</evidence>
<dbReference type="SUPFAM" id="SSF75005">
    <property type="entry name" value="Arabinanase/levansucrase/invertase"/>
    <property type="match status" value="1"/>
</dbReference>
<dbReference type="GO" id="GO:0005737">
    <property type="term" value="C:cytoplasm"/>
    <property type="evidence" value="ECO:0007669"/>
    <property type="project" value="TreeGrafter"/>
</dbReference>
<comment type="similarity">
    <text evidence="1 4">Belongs to the glycosyl hydrolase 32 family.</text>
</comment>
<accession>G7E485</accession>
<evidence type="ECO:0000259" key="6">
    <source>
        <dbReference type="Pfam" id="PF08244"/>
    </source>
</evidence>
<dbReference type="InterPro" id="IPR013148">
    <property type="entry name" value="Glyco_hydro_32_N"/>
</dbReference>
<dbReference type="Gene3D" id="2.60.120.560">
    <property type="entry name" value="Exo-inulinase, domain 1"/>
    <property type="match status" value="1"/>
</dbReference>
<dbReference type="CDD" id="cd18621">
    <property type="entry name" value="GH32_XdINV-like"/>
    <property type="match status" value="1"/>
</dbReference>
<dbReference type="Gene3D" id="2.115.10.20">
    <property type="entry name" value="Glycosyl hydrolase domain, family 43"/>
    <property type="match status" value="1"/>
</dbReference>
<dbReference type="PANTHER" id="PTHR42800">
    <property type="entry name" value="EXOINULINASE INUD (AFU_ORTHOLOGUE AFUA_5G00480)"/>
    <property type="match status" value="1"/>
</dbReference>
<dbReference type="HOGENOM" id="CLU_013784_3_0_1"/>
<dbReference type="InterPro" id="IPR013320">
    <property type="entry name" value="ConA-like_dom_sf"/>
</dbReference>
<dbReference type="PANTHER" id="PTHR42800:SF3">
    <property type="entry name" value="GLYCOSYL HYDROLASE FAMILY 32 N-TERMINAL DOMAIN-CONTAINING PROTEIN"/>
    <property type="match status" value="1"/>
</dbReference>
<dbReference type="InterPro" id="IPR013189">
    <property type="entry name" value="Glyco_hydro_32_C"/>
</dbReference>
<dbReference type="InterPro" id="IPR001362">
    <property type="entry name" value="Glyco_hydro_32"/>
</dbReference>
<evidence type="ECO:0000256" key="2">
    <source>
        <dbReference type="ARBA" id="ARBA00022801"/>
    </source>
</evidence>
<comment type="caution">
    <text evidence="7">The sequence shown here is derived from an EMBL/GenBank/DDBJ whole genome shotgun (WGS) entry which is preliminary data.</text>
</comment>
<gene>
    <name evidence="7" type="primary">Mo04323</name>
    <name evidence="7" type="ORF">E5Q_04323</name>
</gene>
<reference evidence="7 8" key="2">
    <citation type="journal article" date="2012" name="Open Biol.">
        <title>Characteristics of nucleosomes and linker DNA regions on the genome of the basidiomycete Mixia osmundae revealed by mono- and dinucleosome mapping.</title>
        <authorList>
            <person name="Nishida H."/>
            <person name="Kondo S."/>
            <person name="Matsumoto T."/>
            <person name="Suzuki Y."/>
            <person name="Yoshikawa H."/>
            <person name="Taylor T.D."/>
            <person name="Sugiyama J."/>
        </authorList>
    </citation>
    <scope>NUCLEOTIDE SEQUENCE [LARGE SCALE GENOMIC DNA]</scope>
    <source>
        <strain evidence="8">CBS 9802 / IAM 14324 / JCM 22182 / KY 12970</strain>
    </source>
</reference>
<dbReference type="GO" id="GO:0005987">
    <property type="term" value="P:sucrose catabolic process"/>
    <property type="evidence" value="ECO:0007669"/>
    <property type="project" value="TreeGrafter"/>
</dbReference>
<dbReference type="Pfam" id="PF08244">
    <property type="entry name" value="Glyco_hydro_32C"/>
    <property type="match status" value="1"/>
</dbReference>
<keyword evidence="3 4" id="KW-0326">Glycosidase</keyword>
<organism evidence="7 8">
    <name type="scientific">Mixia osmundae (strain CBS 9802 / IAM 14324 / JCM 22182 / KY 12970)</name>
    <dbReference type="NCBI Taxonomy" id="764103"/>
    <lineage>
        <taxon>Eukaryota</taxon>
        <taxon>Fungi</taxon>
        <taxon>Dikarya</taxon>
        <taxon>Basidiomycota</taxon>
        <taxon>Pucciniomycotina</taxon>
        <taxon>Mixiomycetes</taxon>
        <taxon>Mixiales</taxon>
        <taxon>Mixiaceae</taxon>
        <taxon>Mixia</taxon>
    </lineage>
</organism>
<feature type="domain" description="Glycosyl hydrolase family 32 N-terminal" evidence="5">
    <location>
        <begin position="97"/>
        <end position="254"/>
    </location>
</feature>
<evidence type="ECO:0008006" key="9">
    <source>
        <dbReference type="Google" id="ProtNLM"/>
    </source>
</evidence>
<name>G7E485_MIXOS</name>
<feature type="domain" description="Glycosyl hydrolase family 32 C-terminal" evidence="6">
    <location>
        <begin position="535"/>
        <end position="660"/>
    </location>
</feature>
<dbReference type="SUPFAM" id="SSF49899">
    <property type="entry name" value="Concanavalin A-like lectins/glucanases"/>
    <property type="match status" value="1"/>
</dbReference>
<reference evidence="7 8" key="1">
    <citation type="journal article" date="2011" name="J. Gen. Appl. Microbiol.">
        <title>Draft genome sequencing of the enigmatic basidiomycete Mixia osmundae.</title>
        <authorList>
            <person name="Nishida H."/>
            <person name="Nagatsuka Y."/>
            <person name="Sugiyama J."/>
        </authorList>
    </citation>
    <scope>NUCLEOTIDE SEQUENCE [LARGE SCALE GENOMIC DNA]</scope>
    <source>
        <strain evidence="8">CBS 9802 / IAM 14324 / JCM 22182 / KY 12970</strain>
    </source>
</reference>
<evidence type="ECO:0000256" key="1">
    <source>
        <dbReference type="ARBA" id="ARBA00009902"/>
    </source>
</evidence>
<dbReference type="InParanoid" id="G7E485"/>
<dbReference type="eggNOG" id="ENOG502R5N9">
    <property type="taxonomic scope" value="Eukaryota"/>
</dbReference>
<dbReference type="EMBL" id="BABT02000129">
    <property type="protein sequence ID" value="GAA97645.1"/>
    <property type="molecule type" value="Genomic_DNA"/>
</dbReference>
<keyword evidence="2 4" id="KW-0378">Hydrolase</keyword>
<keyword evidence="8" id="KW-1185">Reference proteome</keyword>